<dbReference type="Gene3D" id="2.130.10.10">
    <property type="entry name" value="YVTN repeat-like/Quinoprotein amine dehydrogenase"/>
    <property type="match status" value="2"/>
</dbReference>
<evidence type="ECO:0000313" key="3">
    <source>
        <dbReference type="Proteomes" id="UP001300012"/>
    </source>
</evidence>
<feature type="signal peptide" evidence="1">
    <location>
        <begin position="1"/>
        <end position="32"/>
    </location>
</feature>
<dbReference type="PANTHER" id="PTHR47197:SF3">
    <property type="entry name" value="DIHYDRO-HEME D1 DEHYDROGENASE"/>
    <property type="match status" value="1"/>
</dbReference>
<comment type="caution">
    <text evidence="2">The sequence shown here is derived from an EMBL/GenBank/DDBJ whole genome shotgun (WGS) entry which is preliminary data.</text>
</comment>
<dbReference type="InterPro" id="IPR011044">
    <property type="entry name" value="Quino_amine_DH_bsu"/>
</dbReference>
<evidence type="ECO:0008006" key="4">
    <source>
        <dbReference type="Google" id="ProtNLM"/>
    </source>
</evidence>
<dbReference type="Proteomes" id="UP001300012">
    <property type="component" value="Unassembled WGS sequence"/>
</dbReference>
<evidence type="ECO:0000313" key="2">
    <source>
        <dbReference type="EMBL" id="MCR8634754.1"/>
    </source>
</evidence>
<feature type="chain" id="PRO_5045248749" description="YncE family protein" evidence="1">
    <location>
        <begin position="33"/>
        <end position="387"/>
    </location>
</feature>
<dbReference type="RefSeq" id="WP_258216313.1">
    <property type="nucleotide sequence ID" value="NZ_JANQBD010000022.1"/>
</dbReference>
<proteinExistence type="predicted"/>
<dbReference type="InterPro" id="IPR051200">
    <property type="entry name" value="Host-pathogen_enzymatic-act"/>
</dbReference>
<dbReference type="PANTHER" id="PTHR47197">
    <property type="entry name" value="PROTEIN NIRF"/>
    <property type="match status" value="1"/>
</dbReference>
<sequence length="387" mass="40972">MRCKTIKITCTIAAIGLIIVLAGCQLKSGAEASSEPRPTAAMLPNSSTVEAAQAPKVDNNASVKSQSFNLLLTNSASGYISFLDPEKGTQDKLDVGKSPFGIALASSGTAYISTAEGIAVVDTKQRKRLALIPYQSQIGPVQYGEYRPGGMGIAVSPDGRYVYVGVYLKGKPSQLEILDTEKLVIVGSVPVGIRPFDVVVSKDGHEVYTIDHDSYSVTAVNPAALSTHKLDVAPFGRGGFEKPHYAVVREDGRLLLPYQGRGLVILDPKTGEYETQPLTGNTHQEGLALTQDGKKLLIVGNGAAGSATGKPNLTVLDVATMAEQIIPLNRVHQMVASSPDGRWAYLTGGVTFADTGWDGLTIVDLSTGSTKEITVSDYPLDIEIIPN</sequence>
<keyword evidence="1" id="KW-0732">Signal</keyword>
<reference evidence="2 3" key="1">
    <citation type="submission" date="2022-08" db="EMBL/GenBank/DDBJ databases">
        <title>Paenibacillus endoradicis sp. nov., Paenibacillus radicibacter sp. nov and Paenibacillus pararadicis sp. nov., three cold-adapted plant growth-promoting bacteria isolated from root of Larix gmelinii in Great Khingan.</title>
        <authorList>
            <person name="Xue H."/>
        </authorList>
    </citation>
    <scope>NUCLEOTIDE SEQUENCE [LARGE SCALE GENOMIC DNA]</scope>
    <source>
        <strain evidence="2 3">N5-1-1-5</strain>
    </source>
</reference>
<organism evidence="2 3">
    <name type="scientific">Paenibacillus radicis</name>
    <name type="common">ex Xue et al. 2023</name>
    <dbReference type="NCBI Taxonomy" id="2972489"/>
    <lineage>
        <taxon>Bacteria</taxon>
        <taxon>Bacillati</taxon>
        <taxon>Bacillota</taxon>
        <taxon>Bacilli</taxon>
        <taxon>Bacillales</taxon>
        <taxon>Paenibacillaceae</taxon>
        <taxon>Paenibacillus</taxon>
    </lineage>
</organism>
<dbReference type="EMBL" id="JANQBD010000022">
    <property type="protein sequence ID" value="MCR8634754.1"/>
    <property type="molecule type" value="Genomic_DNA"/>
</dbReference>
<accession>A0ABT1YQW9</accession>
<name>A0ABT1YQW9_9BACL</name>
<dbReference type="PROSITE" id="PS51257">
    <property type="entry name" value="PROKAR_LIPOPROTEIN"/>
    <property type="match status" value="1"/>
</dbReference>
<gene>
    <name evidence="2" type="ORF">NV381_26495</name>
</gene>
<evidence type="ECO:0000256" key="1">
    <source>
        <dbReference type="SAM" id="SignalP"/>
    </source>
</evidence>
<dbReference type="SUPFAM" id="SSF50969">
    <property type="entry name" value="YVTN repeat-like/Quinoprotein amine dehydrogenase"/>
    <property type="match status" value="1"/>
</dbReference>
<keyword evidence="3" id="KW-1185">Reference proteome</keyword>
<dbReference type="InterPro" id="IPR015943">
    <property type="entry name" value="WD40/YVTN_repeat-like_dom_sf"/>
</dbReference>
<protein>
    <recommendedName>
        <fullName evidence="4">YncE family protein</fullName>
    </recommendedName>
</protein>